<keyword evidence="5" id="KW-0067">ATP-binding</keyword>
<name>A0ABU1Z339_9BURK</name>
<dbReference type="Gene3D" id="1.20.272.10">
    <property type="match status" value="1"/>
</dbReference>
<dbReference type="Proteomes" id="UP001180536">
    <property type="component" value="Unassembled WGS sequence"/>
</dbReference>
<keyword evidence="4" id="KW-0547">Nucleotide-binding</keyword>
<dbReference type="InterPro" id="IPR032423">
    <property type="entry name" value="AAA_assoc_2"/>
</dbReference>
<dbReference type="Pfam" id="PF12002">
    <property type="entry name" value="MgsA_C"/>
    <property type="match status" value="1"/>
</dbReference>
<dbReference type="CDD" id="cd18139">
    <property type="entry name" value="HLD_clamp_RarA"/>
    <property type="match status" value="1"/>
</dbReference>
<feature type="domain" description="AAA+ ATPase" evidence="6">
    <location>
        <begin position="47"/>
        <end position="163"/>
    </location>
</feature>
<organism evidence="7 8">
    <name type="scientific">Pelomonas aquatica</name>
    <dbReference type="NCBI Taxonomy" id="431058"/>
    <lineage>
        <taxon>Bacteria</taxon>
        <taxon>Pseudomonadati</taxon>
        <taxon>Pseudomonadota</taxon>
        <taxon>Betaproteobacteria</taxon>
        <taxon>Burkholderiales</taxon>
        <taxon>Sphaerotilaceae</taxon>
        <taxon>Roseateles</taxon>
    </lineage>
</organism>
<dbReference type="Gene3D" id="3.40.50.300">
    <property type="entry name" value="P-loop containing nucleotide triphosphate hydrolases"/>
    <property type="match status" value="1"/>
</dbReference>
<evidence type="ECO:0000256" key="1">
    <source>
        <dbReference type="ARBA" id="ARBA00002393"/>
    </source>
</evidence>
<protein>
    <recommendedName>
        <fullName evidence="3">Replication-associated recombination protein A</fullName>
    </recommendedName>
</protein>
<dbReference type="RefSeq" id="WP_310340945.1">
    <property type="nucleotide sequence ID" value="NZ_JAVDXQ010000001.1"/>
</dbReference>
<evidence type="ECO:0000256" key="5">
    <source>
        <dbReference type="ARBA" id="ARBA00022840"/>
    </source>
</evidence>
<evidence type="ECO:0000313" key="7">
    <source>
        <dbReference type="EMBL" id="MDR7295034.1"/>
    </source>
</evidence>
<accession>A0ABU1Z339</accession>
<evidence type="ECO:0000256" key="4">
    <source>
        <dbReference type="ARBA" id="ARBA00022741"/>
    </source>
</evidence>
<dbReference type="SMART" id="SM00382">
    <property type="entry name" value="AAA"/>
    <property type="match status" value="1"/>
</dbReference>
<sequence>MTDLFAAEPPAQPLAERLRPKTLDEVIGQRHLLGPGMPLRTAFEAGRLQSMILWGPPGVGKTTLARLVAGAFDAQFIAISAVLGGVKDIREAVDRAQIAAQQGRRTVVFVDEVHRFNKAQQDAFLPHVESGLFTFIGATTENPSFEVNSALLSRAQVQVLKSLDAQELQQLIARGAAELGIEPPTQQAADRLIGYADGDARRLLNALESAAALAGGARIDEALLERTLGEQLRRYDKGGDQFYDVISALHKSVRGSNPDASLYWFVRMVDGGVDARYIARRLIRMASEDIGLADPRALRITLDAAETYERLGSPEGELALAEAVVYLAIAPKSNAVYKAFNAVKAFVKQDQSRPVPVHLRNAPTKLMKELGYGKAYRYAHDEPGGYAAGEQYLPDGLEHQRWYEPVPRGMELRIADKLAELRRLDDEAAAES</sequence>
<reference evidence="7 8" key="1">
    <citation type="submission" date="2023-07" db="EMBL/GenBank/DDBJ databases">
        <title>Sorghum-associated microbial communities from plants grown in Nebraska, USA.</title>
        <authorList>
            <person name="Schachtman D."/>
        </authorList>
    </citation>
    <scope>NUCLEOTIDE SEQUENCE [LARGE SCALE GENOMIC DNA]</scope>
    <source>
        <strain evidence="7 8">BE310</strain>
    </source>
</reference>
<dbReference type="CDD" id="cd00009">
    <property type="entry name" value="AAA"/>
    <property type="match status" value="1"/>
</dbReference>
<evidence type="ECO:0000259" key="6">
    <source>
        <dbReference type="SMART" id="SM00382"/>
    </source>
</evidence>
<dbReference type="Gene3D" id="1.10.3710.10">
    <property type="entry name" value="DNA polymerase III clamp loader subunits, C-terminal domain"/>
    <property type="match status" value="1"/>
</dbReference>
<dbReference type="SUPFAM" id="SSF48019">
    <property type="entry name" value="post-AAA+ oligomerization domain-like"/>
    <property type="match status" value="1"/>
</dbReference>
<dbReference type="SUPFAM" id="SSF52540">
    <property type="entry name" value="P-loop containing nucleoside triphosphate hydrolases"/>
    <property type="match status" value="1"/>
</dbReference>
<comment type="similarity">
    <text evidence="2">Belongs to the AAA ATPase family. RarA/MGS1/WRNIP1 subfamily.</text>
</comment>
<comment type="caution">
    <text evidence="7">The sequence shown here is derived from an EMBL/GenBank/DDBJ whole genome shotgun (WGS) entry which is preliminary data.</text>
</comment>
<dbReference type="InterPro" id="IPR003959">
    <property type="entry name" value="ATPase_AAA_core"/>
</dbReference>
<dbReference type="InterPro" id="IPR021886">
    <property type="entry name" value="MgsA_C"/>
</dbReference>
<dbReference type="EMBL" id="JAVDXQ010000001">
    <property type="protein sequence ID" value="MDR7295034.1"/>
    <property type="molecule type" value="Genomic_DNA"/>
</dbReference>
<dbReference type="InterPro" id="IPR003593">
    <property type="entry name" value="AAA+_ATPase"/>
</dbReference>
<keyword evidence="8" id="KW-1185">Reference proteome</keyword>
<dbReference type="InterPro" id="IPR027417">
    <property type="entry name" value="P-loop_NTPase"/>
</dbReference>
<evidence type="ECO:0000256" key="2">
    <source>
        <dbReference type="ARBA" id="ARBA00008959"/>
    </source>
</evidence>
<dbReference type="PANTHER" id="PTHR13779:SF7">
    <property type="entry name" value="ATPASE WRNIP1"/>
    <property type="match status" value="1"/>
</dbReference>
<dbReference type="Pfam" id="PF00004">
    <property type="entry name" value="AAA"/>
    <property type="match status" value="1"/>
</dbReference>
<dbReference type="InterPro" id="IPR008921">
    <property type="entry name" value="DNA_pol3_clamp-load_cplx_C"/>
</dbReference>
<dbReference type="InterPro" id="IPR051314">
    <property type="entry name" value="AAA_ATPase_RarA/MGS1/WRNIP1"/>
</dbReference>
<dbReference type="Pfam" id="PF16193">
    <property type="entry name" value="AAA_assoc_2"/>
    <property type="match status" value="1"/>
</dbReference>
<gene>
    <name evidence="7" type="ORF">J2X16_000355</name>
</gene>
<comment type="function">
    <text evidence="1">DNA-dependent ATPase that plays important roles in cellular responses to stalled DNA replication processes.</text>
</comment>
<proteinExistence type="inferred from homology"/>
<dbReference type="PANTHER" id="PTHR13779">
    <property type="entry name" value="WERNER HELICASE-INTERACTING PROTEIN 1 FAMILY MEMBER"/>
    <property type="match status" value="1"/>
</dbReference>
<evidence type="ECO:0000256" key="3">
    <source>
        <dbReference type="ARBA" id="ARBA00020776"/>
    </source>
</evidence>
<evidence type="ECO:0000313" key="8">
    <source>
        <dbReference type="Proteomes" id="UP001180536"/>
    </source>
</evidence>